<evidence type="ECO:0000313" key="2">
    <source>
        <dbReference type="EMBL" id="EEU46672.1"/>
    </source>
</evidence>
<dbReference type="InterPro" id="IPR010730">
    <property type="entry name" value="HET"/>
</dbReference>
<dbReference type="AlphaFoldDB" id="C7YKT2"/>
<dbReference type="EMBL" id="GG698897">
    <property type="protein sequence ID" value="EEU46672.1"/>
    <property type="molecule type" value="Genomic_DNA"/>
</dbReference>
<name>C7YKT2_FUSV7</name>
<proteinExistence type="predicted"/>
<dbReference type="PANTHER" id="PTHR10622:SF10">
    <property type="entry name" value="HET DOMAIN-CONTAINING PROTEIN"/>
    <property type="match status" value="1"/>
</dbReference>
<dbReference type="Pfam" id="PF06985">
    <property type="entry name" value="HET"/>
    <property type="match status" value="1"/>
</dbReference>
<evidence type="ECO:0000259" key="1">
    <source>
        <dbReference type="Pfam" id="PF06985"/>
    </source>
</evidence>
<keyword evidence="3" id="KW-1185">Reference proteome</keyword>
<dbReference type="PANTHER" id="PTHR10622">
    <property type="entry name" value="HET DOMAIN-CONTAINING PROTEIN"/>
    <property type="match status" value="1"/>
</dbReference>
<dbReference type="KEGG" id="nhe:NECHADRAFT_77285"/>
<accession>C7YKT2</accession>
<dbReference type="STRING" id="660122.C7YKT2"/>
<dbReference type="InParanoid" id="C7YKT2"/>
<gene>
    <name evidence="2" type="ORF">NECHADRAFT_77285</name>
</gene>
<dbReference type="GeneID" id="9670914"/>
<sequence length="618" mass="70634">MDSPRLSWSDYVILCFIKKPSGAFYLLNKMRLLHTRDLQLETFIGKKTPGYAILSHTWGDDEVLFQDLDSGPVHDWRERRGASKVLGAAAQAASDGYTYIWIDTCCIDKSSSAELSEAINSMYSWYKRSRVCYAYLEDILIPDAKLLGLSRWFTRGWTLQELIAPSEVRFFTSSWEFLGSRDQLAKSISEITRIDRHVLKFSQQTPLEAYPIGQRMTWAAGRTTTRTEDMAYCLLGLFQVNMPLLYGEGRKAFRRLQEEILKQSTWKDHSILLHRESGHIFASQPSSFDIGYKLHRWTGRTDIGMVQDGVETALHVQTVYSRGEPHGAEELVSLAVLDCRIDEGTGSFARPVIVLALMNGYYRHQASGLMMIRPEAESEVVEMAGTHKPLNFHHERPLSLLGVKVDLAKFERKSITLRHYDLDRYTDSRQRIFQIRLGKIAQPEMGQKYEFGPRRMSPHKEILSIKLSSWATVFVHAAIFLNAPQDGGLCSHLLLAGSLSNAQEGYGVLWHRIIPTGPILENKLRDWQGDDIKDLYSELLSADYLEPLLQEFHYDNSGRDLDVRNYFGLKEYSYVTKDGDTIKPHLQFVEFLGDSLYELSVTVKRSEEGEETPNIGIF</sequence>
<evidence type="ECO:0000313" key="3">
    <source>
        <dbReference type="Proteomes" id="UP000005206"/>
    </source>
</evidence>
<dbReference type="HOGENOM" id="CLU_442182_0_0_1"/>
<dbReference type="VEuPathDB" id="FungiDB:NECHADRAFT_77285"/>
<protein>
    <recommendedName>
        <fullName evidence="1">Heterokaryon incompatibility domain-containing protein</fullName>
    </recommendedName>
</protein>
<reference evidence="2 3" key="1">
    <citation type="journal article" date="2009" name="PLoS Genet.">
        <title>The genome of Nectria haematococca: contribution of supernumerary chromosomes to gene expansion.</title>
        <authorList>
            <person name="Coleman J.J."/>
            <person name="Rounsley S.D."/>
            <person name="Rodriguez-Carres M."/>
            <person name="Kuo A."/>
            <person name="Wasmann C.C."/>
            <person name="Grimwood J."/>
            <person name="Schmutz J."/>
            <person name="Taga M."/>
            <person name="White G.J."/>
            <person name="Zhou S."/>
            <person name="Schwartz D.C."/>
            <person name="Freitag M."/>
            <person name="Ma L.J."/>
            <person name="Danchin E.G."/>
            <person name="Henrissat B."/>
            <person name="Coutinho P.M."/>
            <person name="Nelson D.R."/>
            <person name="Straney D."/>
            <person name="Napoli C.A."/>
            <person name="Barker B.M."/>
            <person name="Gribskov M."/>
            <person name="Rep M."/>
            <person name="Kroken S."/>
            <person name="Molnar I."/>
            <person name="Rensing C."/>
            <person name="Kennell J.C."/>
            <person name="Zamora J."/>
            <person name="Farman M.L."/>
            <person name="Selker E.U."/>
            <person name="Salamov A."/>
            <person name="Shapiro H."/>
            <person name="Pangilinan J."/>
            <person name="Lindquist E."/>
            <person name="Lamers C."/>
            <person name="Grigoriev I.V."/>
            <person name="Geiser D.M."/>
            <person name="Covert S.F."/>
            <person name="Temporini E."/>
            <person name="Vanetten H.D."/>
        </authorList>
    </citation>
    <scope>NUCLEOTIDE SEQUENCE [LARGE SCALE GENOMIC DNA]</scope>
    <source>
        <strain evidence="3">ATCC MYA-4622 / CBS 123669 / FGSC 9596 / NRRL 45880 / 77-13-4</strain>
    </source>
</reference>
<organism evidence="2 3">
    <name type="scientific">Fusarium vanettenii (strain ATCC MYA-4622 / CBS 123669 / FGSC 9596 / NRRL 45880 / 77-13-4)</name>
    <name type="common">Fusarium solani subsp. pisi</name>
    <dbReference type="NCBI Taxonomy" id="660122"/>
    <lineage>
        <taxon>Eukaryota</taxon>
        <taxon>Fungi</taxon>
        <taxon>Dikarya</taxon>
        <taxon>Ascomycota</taxon>
        <taxon>Pezizomycotina</taxon>
        <taxon>Sordariomycetes</taxon>
        <taxon>Hypocreomycetidae</taxon>
        <taxon>Hypocreales</taxon>
        <taxon>Nectriaceae</taxon>
        <taxon>Fusarium</taxon>
        <taxon>Fusarium solani species complex</taxon>
        <taxon>Fusarium vanettenii</taxon>
    </lineage>
</organism>
<feature type="domain" description="Heterokaryon incompatibility" evidence="1">
    <location>
        <begin position="51"/>
        <end position="137"/>
    </location>
</feature>
<dbReference type="RefSeq" id="XP_003052385.1">
    <property type="nucleotide sequence ID" value="XM_003052339.1"/>
</dbReference>
<dbReference type="Proteomes" id="UP000005206">
    <property type="component" value="Chromosome 3"/>
</dbReference>
<dbReference type="OrthoDB" id="674604at2759"/>